<accession>A0A1M7NEI8</accession>
<gene>
    <name evidence="2" type="ORF">SAMN04488057_105227</name>
</gene>
<keyword evidence="1" id="KW-1133">Transmembrane helix</keyword>
<name>A0A1M7NEI8_9BACT</name>
<dbReference type="Proteomes" id="UP000184513">
    <property type="component" value="Unassembled WGS sequence"/>
</dbReference>
<dbReference type="InterPro" id="IPR026950">
    <property type="entry name" value="Caps_assemb_Wzi"/>
</dbReference>
<proteinExistence type="predicted"/>
<dbReference type="STRING" id="388280.SAMN04488057_105227"/>
<organism evidence="2 3">
    <name type="scientific">Cyclobacterium lianum</name>
    <dbReference type="NCBI Taxonomy" id="388280"/>
    <lineage>
        <taxon>Bacteria</taxon>
        <taxon>Pseudomonadati</taxon>
        <taxon>Bacteroidota</taxon>
        <taxon>Cytophagia</taxon>
        <taxon>Cytophagales</taxon>
        <taxon>Cyclobacteriaceae</taxon>
        <taxon>Cyclobacterium</taxon>
    </lineage>
</organism>
<feature type="transmembrane region" description="Helical" evidence="1">
    <location>
        <begin position="41"/>
        <end position="66"/>
    </location>
</feature>
<evidence type="ECO:0000313" key="3">
    <source>
        <dbReference type="Proteomes" id="UP000184513"/>
    </source>
</evidence>
<keyword evidence="1" id="KW-0812">Transmembrane</keyword>
<dbReference type="Gene3D" id="2.40.160.130">
    <property type="entry name" value="Capsule assembly protein Wzi"/>
    <property type="match status" value="1"/>
</dbReference>
<dbReference type="InterPro" id="IPR038636">
    <property type="entry name" value="Wzi_sf"/>
</dbReference>
<dbReference type="EMBL" id="FRCY01000005">
    <property type="protein sequence ID" value="SHN01653.1"/>
    <property type="molecule type" value="Genomic_DNA"/>
</dbReference>
<sequence>MILIKQGKSSDLASAEIRLFLFTLIDIFYGSMLVINFRKWWVFTFIFLLFHINAFSQVLAPGTAILEEFSRRQQVIDSEETAEKEVLSIRPQITAEIGSKNKSESKRSHSEFSILPLVSNQIFNGQRPYGWGDFGIPPGRGFQQYLSGGIFARLGFLNFQLQPEFVFSQDKPFKGFPESFSPAVKRARFHYWNNDDTPETFSDGGYNRFWWGQSSFTASFGAFEIGVSSRSVWWGPGQWSSLTFSNNAESFPYLTLNTIKPAKTPIGNFEGQVLVGRLENSGREASQIPQLNDRYFLPFEGDWRYLNGFMISYQPKWVPGFFLGFLRTFQQYNENRGDKFRDYFPIFDAFQKKNFFEDGNTLTFDNEARDQQAVIFFRLVNKAANAEVYAEYGRRDHSYDWREAVMNPEHARAYLMGFQKLFSLTKENKFFQIRGEVTQHQESVNRYIRYEGLGGRTSWATHYQVRGFVNRGQSLGTGIGTGSNSQTLEFSVVEEFDKLGIIVERIANHQDFYYRAFGQQQEVQPWVDLSAGIIFNRRWDNVLLGSKLQLVNGKNYQWQSAGNSTPEFPAGKHLLSFHGNLHLVYLWNFSNN</sequence>
<dbReference type="Pfam" id="PF14052">
    <property type="entry name" value="Caps_assemb_Wzi"/>
    <property type="match status" value="1"/>
</dbReference>
<feature type="transmembrane region" description="Helical" evidence="1">
    <location>
        <begin position="12"/>
        <end position="35"/>
    </location>
</feature>
<keyword evidence="3" id="KW-1185">Reference proteome</keyword>
<evidence type="ECO:0000313" key="2">
    <source>
        <dbReference type="EMBL" id="SHN01653.1"/>
    </source>
</evidence>
<evidence type="ECO:0000256" key="1">
    <source>
        <dbReference type="SAM" id="Phobius"/>
    </source>
</evidence>
<dbReference type="AlphaFoldDB" id="A0A1M7NEI8"/>
<keyword evidence="1" id="KW-0472">Membrane</keyword>
<reference evidence="2 3" key="1">
    <citation type="submission" date="2016-11" db="EMBL/GenBank/DDBJ databases">
        <authorList>
            <person name="Jaros S."/>
            <person name="Januszkiewicz K."/>
            <person name="Wedrychowicz H."/>
        </authorList>
    </citation>
    <scope>NUCLEOTIDE SEQUENCE [LARGE SCALE GENOMIC DNA]</scope>
    <source>
        <strain evidence="2 3">CGMCC 1.6102</strain>
    </source>
</reference>
<protein>
    <submittedName>
        <fullName evidence="2">Capsule assembly protein Wzi</fullName>
    </submittedName>
</protein>